<dbReference type="RefSeq" id="WP_008869528.1">
    <property type="nucleotide sequence ID" value="NZ_ACJN02000002.1"/>
</dbReference>
<name>D6SN74_9BACT</name>
<dbReference type="OrthoDB" id="5741839at2"/>
<comment type="caution">
    <text evidence="1">The sequence shown here is derived from an EMBL/GenBank/DDBJ whole genome shotgun (WGS) entry which is preliminary data.</text>
</comment>
<evidence type="ECO:0000313" key="1">
    <source>
        <dbReference type="EMBL" id="EFI34200.1"/>
    </source>
</evidence>
<gene>
    <name evidence="1" type="ORF">Dthio_PD1551</name>
</gene>
<dbReference type="Proteomes" id="UP000005496">
    <property type="component" value="Unassembled WGS sequence"/>
</dbReference>
<sequence length="3984" mass="432018">MATHEFFSDLFEFPEGVTHVRLWTGEMEGENLLGGSAVESDMSLGRGWFNVNDLDKISLSDIPSGHNKLYSQFHFEDGTTEEWQSQTIGNTPASDDSADSYTFEDLIDYSTDVTHVRLWTGEMNGNDVIDGSVVESTSGLGRGWFSVEDLKSLDLSSIAANHNSLYVQAHYDDGTTGDWSNHAVDFKQFNGDSPASDDFPTVDIQAEEQSDKVSVLDSIDRNTTLDQMFTYTQDVEWFKITIGDNELNNGKWFRADTLSSYTYTLNQARDGVPISYQYYDGQDISEWYSHDVEPVLPTQKFTLTEAIGEKEDVYVDVDPITETHIYWGYSLCSDCDDPKGISLTRLFQSLGGEDGDGILGALDGIFGFGEPMKIESFQPILDQIKAITEAGVLDDLQGAGAIGEENDNVQVVEGDSNIIFFEDDGTVVVEQVQGKEGDYTGNYEIVLNIDSADVVDGEVTLKLEAFNFLHNLLFDEDGYSRLFEKEVTYMPQVKLSELYPDAEITKYGEDADQDIMVDLHEVKVEGGKYFKPIVLTPDTNNGGTIEEGNTSDNDTLIEAGRLDLLHQAYIDGGGGYNTLEVDAKGHFAQPLQMMNIQHVSIENLPNIYTYDDVDADNIGDDFNYGRDGDGDFPDPGYGLSDNQNSILDLARALDLEKLTITEGGYQGLFDDENLNAGNLTVSGIRNAAELHLQGGFNNHLNLHYGRDNTGDGIDIVLHNVDFNPSGDAAEEGPDGALGFNIAHNANTFNFDSQGGDNHLGNISSLYNATLTTINVTGSAHLHISGDLNNIFRDDRPATFNASENEGGVDINFDGQERIVFTGSQADDEFTAENTREVIVNNAAGSNRYIVESNADAYEDGHSKLLIDITDETGNNKYDLTTTEGGHVLVSAEGDGSNELELYVNTPEENGSEAEKVDIYLAGDHNDVEIEGDIELADIVLGGDYGVVDIDGEVETLNVTLEGGNGQVYAEEVTEAKVEAFGGDNTVDLYGEDISVSLAGDGNNVFLNGSYESDGLGYGEFTNGALINIEFTEDGSNDVILGHPDDDREGGDAGVTALEGSSITGDDVALTVLEASDLRAAELDGINSVVMNDELTLTVEQFLEIGPEGFEAYREVFGAEQTLNLIVKDDTDLSGVDLSSLRDFNFHVGGEVAQASGIELNFLITKGAELTLTAEQLHYHVDEIESEKDTVGNDLLGSVKIVGAGPTFDPYTGFESDYDFGGSLSSDFDGSGNVTVIRDGDFERPGVSDTEDTLTLVSDEVSPISEDFTTLAQTLEIVGDQDMVFDDGAVVNMTTNAKDGFTLDFSGLQGNMEGLTLAEIGGTRTIKEIIGNSSDTRIDLELDGNVGDEDDPLVTSGVETYVVTDMDGKDRFVFTSEVTRDVETLGLSGNYEQYLVYHNVERGVDFLMEVDLDKYDGYSVGTLIGNYARSGADAVVNVELAEGVDLPQGEVMKVAGIMLNNGDNATVNVTGGDTVIEGLVGLNEEIFEDFREFHPDNLAGLTDVTFTSDNDVTLNVYHFNSMLESLDASDVDGDMTLVIGKEFRGVELGAVNFSETDLTGIDKVVLEEGTELTLTADQIVDITVDDISGEGKLNVTGLSDQEIDLSAIDVDNIGTVTIADGDVITLNENTNLGRPEEVEIEAKESDTILEMTQEQFLQLKYAAEDEGYDMARVHSDNAERDPSTGRYYTSTLVLTSLSNDFGGDPLDLGGVETDKLVMQLDNFQGEEGTKIINFGDGMDADDRPDVRFELSGDNDITNVEEDNLYAPQNLEIHFASDGEFAVTADQLQAFTEAGAEFSTAEDVSATINIADYEDQVFYADLSEIYESGIVMDAPGVWVWDSTEEVEDGEEISVLNIFSDGLDYTEVAEIDPTHLNGAEDYDKLVITGDQDLSIVEPINFLGEDFTLDFSGLESKLGWDADDDRGASYVTISNFENVAEVIGNEEYTRLNVELKGDVAEAGMENGLKSSGVHTYVMTDLSEEDNDGVSHNFYVCDLTKDLQTLGLQKNGGDTIHFQQVNWGVNFLMEGDGAENWNDLPKADGNPNQSNIGTLKADFFHEGAPAVVNINNQGQELGVTSEDEARALVVDGIEMNNAKSLDVNVEDGNAQIGSIFGVNEGVDIGEDDFAGLEDVTFSSDYDVTLDVHHYNSVLKSIDASDVDGYMTLVVQDADEAPGVDFSSTELTDIDAIVMEDGSDLTLTMDQIQAIEPQNITVQDEDDDEATLNVADFSDEQVDFSDMGVGEGVNIGTVTILEGYVGALDTDTVLTGVDKLVIPEDSELTISGQQLLELFKSGAAVEGDGALNIEGITQDQLDEAVDALDNDAELNIGDDITPGTITFDGDVSIPEDLGLSNLDVGDGSFTIVLSDGQTIGIENFDLADGLKIEGEEGATDKPLVWFKFIEQPDFEDTIDVGHYHLVDLKIRDELINNFSDSQAIEDLLENLENASILNIESVPPEEIPYARFRDVVVEPDAVPDGLTFSAGKYDGADGENVEEVREVVLTLQADGEDAATVNGPVVINDGVHRDQYTMLTINTEDISGAQALTGDPVVIAGNIETDGDKSGEEGDLLDITINAVDVDLEIEGQIVFSAENVDEATATLTLTGDANVDIKGLDTTDSAIDHLVIDTDDYTGTLNIPGGSDSLEMANTETLTFTGGEEEASIVLDTVDGGDDLEEIDASDYAGDLDLGEVKNINSEDFTFTAGTGQTEMELNGNELDGVWSFDFSDAAENSVFEIGANAWIAGSVLNIDLGDETVLRISEDTDWTVLNRLDIDQNQEIDLNGAELTLTAAQADGLNIGGSGTVNIQDLGEAETDLSGIADNIAGEATLDSDVVELHEDTDLGDFTVVLGRLDDFSQVIGFATEEQADGREVIVLKDNGDPVGDSNAIAWLFDTITDKPIDASGYSGDIKRLFVRDELVTDDPEVEGYWEGLNRGIEIINIQYTGDLEETLDVVRPVDRIFEVAGFTQLESGLDLLEGEDKQFYKNVDVQMGGSVEIEDLTLNSFIDPTEVRNPEEAVFETLTITSGKFDTGRVFDRFDNVFAPEDWAAGGFDDDDNPLGEDGNPLVLPGANTIGNISSGDGLNLLNVVLETTPIAKDEDGDVVDPVPLYVGDITFDRAEDDDDNASLTISGSEDAEVFIDRLVLTDDSLTNEVSDDVYEVVFDIDGTGYLGKYDDEEEEIITDTVIEMDAAEEGATAILNTDMANVAYVKSIELGDNIEEYEIYNTDAHLHVIGGSAALTGDNLESLTIEGNVTIGSPDWDSVQTVNDDFYNVGADQAYGIDAGNLTEVTVGDAEESRLFFENINSEEFNLSGDGNVEVVLLDVELDADGEWTFQDTGEVRITGSTDLSNGGDLTIEGDLLVDGEVDLTDLDSFEGSQDKLTINYASVLTADREILNQFSEYETSGPVEDEDVEEGKLRQVDDEITARDGIGHYILDTDEVDDDITFDFDGQNPNLTREGDDDHVVTLTGLSGFLSETTWTGFEEDNDVLQVSSDIILTEVNEGDDFGGITILDIPEGETRVTMTADQHDELDEVTGEGELTIEIVGGVDTEGLEGVHRYILDKGEENVFTVADYNQTVEAGNEGDILNANTGADTFVLGDGEDTVVYDDAEQSLVVESLGEVERVSPGADQQAQITQLTFLTDPEVDWDEQNDWEYTFNIIAGEDSGVNDVTVPVTLVDPSDRAAVVAQIRDELNNDGDFSADYEAETTAAQGQLRIIGREEGEDQTFTVDLEIKNDLNEEQDNEDYIQNPGEEGEDVGEEIQSAADEEGGSIVISIDDDAAEKINGLNFQINEDDGEGFQRVDDYLPGFFENVDDVEKLYLELIADHNWDDGVSPFDQTIDFEDAYDEDEGELTLTLEDVGHSIEMADGYDAPFAFYYNDKVKGFEEGDSLDFSDLGLTEDNWLDEAIEIGDVESPYEAAHIAATELEDDDDKMFGFFELEGDTYIYGNLGDEDTVSSDDLMVKLVGVDGDDLDVENGSLVWNG</sequence>
<accession>D6SN74</accession>
<proteinExistence type="predicted"/>
<reference evidence="1" key="1">
    <citation type="submission" date="2010-05" db="EMBL/GenBank/DDBJ databases">
        <title>The draft genome of Desulfonatronospira thiodismutans ASO3-1.</title>
        <authorList>
            <consortium name="US DOE Joint Genome Institute (JGI-PGF)"/>
            <person name="Lucas S."/>
            <person name="Copeland A."/>
            <person name="Lapidus A."/>
            <person name="Cheng J.-F."/>
            <person name="Bruce D."/>
            <person name="Goodwin L."/>
            <person name="Pitluck S."/>
            <person name="Chertkov O."/>
            <person name="Brettin T."/>
            <person name="Detter J.C."/>
            <person name="Han C."/>
            <person name="Land M.L."/>
            <person name="Hauser L."/>
            <person name="Kyrpides N."/>
            <person name="Mikhailova N."/>
            <person name="Muyzer G."/>
            <person name="Woyke T."/>
        </authorList>
    </citation>
    <scope>NUCLEOTIDE SEQUENCE [LARGE SCALE GENOMIC DNA]</scope>
    <source>
        <strain evidence="1">ASO3-1</strain>
    </source>
</reference>
<evidence type="ECO:0000313" key="2">
    <source>
        <dbReference type="Proteomes" id="UP000005496"/>
    </source>
</evidence>
<dbReference type="eggNOG" id="COG2931">
    <property type="taxonomic scope" value="Bacteria"/>
</dbReference>
<protein>
    <submittedName>
        <fullName evidence="1">Uncharacterized protein</fullName>
    </submittedName>
</protein>
<dbReference type="EMBL" id="ACJN02000002">
    <property type="protein sequence ID" value="EFI34200.1"/>
    <property type="molecule type" value="Genomic_DNA"/>
</dbReference>
<keyword evidence="2" id="KW-1185">Reference proteome</keyword>
<organism evidence="1 2">
    <name type="scientific">Desulfonatronospira thiodismutans ASO3-1</name>
    <dbReference type="NCBI Taxonomy" id="555779"/>
    <lineage>
        <taxon>Bacteria</taxon>
        <taxon>Pseudomonadati</taxon>
        <taxon>Thermodesulfobacteriota</taxon>
        <taxon>Desulfovibrionia</taxon>
        <taxon>Desulfovibrionales</taxon>
        <taxon>Desulfonatronovibrionaceae</taxon>
        <taxon>Desulfonatronospira</taxon>
    </lineage>
</organism>